<dbReference type="OrthoDB" id="9792068at2"/>
<sequence>MNINKNINLLSKALDMYSKRNQLLSNNIANANTPNYKRKDIKFNQILTRYQTQRGYITNEKHIEIGKNSGEFKIYTDKNTKTRLDGNNVDIDVEMAELSKNSIAYNTVAQQISNSFRRIKYAITEGRR</sequence>
<dbReference type="EMBL" id="LSFY01000001">
    <property type="protein sequence ID" value="KXZ39761.1"/>
    <property type="molecule type" value="Genomic_DNA"/>
</dbReference>
<evidence type="ECO:0000256" key="2">
    <source>
        <dbReference type="ARBA" id="ARBA00009677"/>
    </source>
</evidence>
<organism evidence="7 9">
    <name type="scientific">Alkalithermobacter thermoalcaliphilus JW-YL-7 = DSM 7308</name>
    <dbReference type="NCBI Taxonomy" id="1121328"/>
    <lineage>
        <taxon>Bacteria</taxon>
        <taxon>Bacillati</taxon>
        <taxon>Bacillota</taxon>
        <taxon>Clostridia</taxon>
        <taxon>Peptostreptococcales</taxon>
        <taxon>Tepidibacteraceae</taxon>
        <taxon>Alkalithermobacter</taxon>
    </lineage>
</organism>
<dbReference type="STRING" id="1121328.JWYL7_0836"/>
<evidence type="ECO:0000256" key="4">
    <source>
        <dbReference type="ARBA" id="ARBA00023143"/>
    </source>
</evidence>
<keyword evidence="7" id="KW-0282">Flagellum</keyword>
<comment type="subcellular location">
    <subcellularLocation>
        <location evidence="1 6">Bacterial flagellum basal body</location>
    </subcellularLocation>
</comment>
<dbReference type="GO" id="GO:0030694">
    <property type="term" value="C:bacterial-type flagellum basal body, rod"/>
    <property type="evidence" value="ECO:0007669"/>
    <property type="project" value="InterPro"/>
</dbReference>
<dbReference type="InterPro" id="IPR006300">
    <property type="entry name" value="FlgB"/>
</dbReference>
<evidence type="ECO:0000313" key="7">
    <source>
        <dbReference type="EMBL" id="KXZ39761.1"/>
    </source>
</evidence>
<dbReference type="PATRIC" id="fig|1121328.3.peg.842"/>
<protein>
    <recommendedName>
        <fullName evidence="3 6">Flagellar basal body rod protein FlgB</fullName>
    </recommendedName>
</protein>
<evidence type="ECO:0000313" key="10">
    <source>
        <dbReference type="Proteomes" id="UP000323392"/>
    </source>
</evidence>
<dbReference type="Proteomes" id="UP000323392">
    <property type="component" value="Unassembled WGS sequence"/>
</dbReference>
<comment type="caution">
    <text evidence="7">The sequence shown here is derived from an EMBL/GenBank/DDBJ whole genome shotgun (WGS) entry which is preliminary data.</text>
</comment>
<dbReference type="NCBIfam" id="TIGR01396">
    <property type="entry name" value="FlgB"/>
    <property type="match status" value="1"/>
</dbReference>
<reference evidence="7 9" key="1">
    <citation type="submission" date="2016-02" db="EMBL/GenBank/DDBJ databases">
        <title>Draft genome sequence for Clostridium paradoxum JW-YL-7.</title>
        <authorList>
            <person name="Utturkar S.M."/>
            <person name="Lancaster A."/>
            <person name="Poole F.L."/>
            <person name="Adams M.W."/>
            <person name="Brown S.D."/>
        </authorList>
    </citation>
    <scope>NUCLEOTIDE SEQUENCE [LARGE SCALE GENOMIC DNA]</scope>
    <source>
        <strain evidence="7 9">JW-YL-7</strain>
    </source>
</reference>
<dbReference type="GO" id="GO:0071978">
    <property type="term" value="P:bacterial-type flagellum-dependent swarming motility"/>
    <property type="evidence" value="ECO:0007669"/>
    <property type="project" value="TreeGrafter"/>
</dbReference>
<dbReference type="AlphaFoldDB" id="A0A150FQ61"/>
<comment type="subunit">
    <text evidence="6">The basal body constitutes a major portion of the flagellar organelle and consists of a number of rings mounted on a central rod.</text>
</comment>
<proteinExistence type="inferred from homology"/>
<accession>A0A150FQ61</accession>
<dbReference type="PROSITE" id="PS00588">
    <property type="entry name" value="FLAGELLA_BB_ROD"/>
    <property type="match status" value="1"/>
</dbReference>
<evidence type="ECO:0000256" key="3">
    <source>
        <dbReference type="ARBA" id="ARBA00014376"/>
    </source>
</evidence>
<name>A0A150FQ61_CLOPD</name>
<evidence type="ECO:0000256" key="6">
    <source>
        <dbReference type="PIRNR" id="PIRNR002889"/>
    </source>
</evidence>
<reference evidence="8 10" key="2">
    <citation type="submission" date="2016-11" db="EMBL/GenBank/DDBJ databases">
        <authorList>
            <person name="Varghese N."/>
            <person name="Submissions S."/>
        </authorList>
    </citation>
    <scope>NUCLEOTIDE SEQUENCE [LARGE SCALE GENOMIC DNA]</scope>
    <source>
        <strain evidence="8 10">DSM 7308</strain>
    </source>
</reference>
<evidence type="ECO:0000256" key="1">
    <source>
        <dbReference type="ARBA" id="ARBA00004117"/>
    </source>
</evidence>
<keyword evidence="7" id="KW-0966">Cell projection</keyword>
<gene>
    <name evidence="7" type="ORF">JWYL7_0836</name>
    <name evidence="8" type="ORF">SAMN05661008_00561</name>
</gene>
<comment type="similarity">
    <text evidence="2 6">Belongs to the flagella basal body rod proteins family.</text>
</comment>
<keyword evidence="7" id="KW-0969">Cilium</keyword>
<dbReference type="InterPro" id="IPR019776">
    <property type="entry name" value="Flagellar_basal_body_rod_CS"/>
</dbReference>
<dbReference type="EMBL" id="FRBG01000003">
    <property type="protein sequence ID" value="SHK61673.1"/>
    <property type="molecule type" value="Genomic_DNA"/>
</dbReference>
<evidence type="ECO:0000256" key="5">
    <source>
        <dbReference type="ARBA" id="ARBA00024934"/>
    </source>
</evidence>
<dbReference type="PANTHER" id="PTHR30435">
    <property type="entry name" value="FLAGELLAR PROTEIN"/>
    <property type="match status" value="1"/>
</dbReference>
<keyword evidence="10" id="KW-1185">Reference proteome</keyword>
<dbReference type="PANTHER" id="PTHR30435:SF12">
    <property type="entry name" value="FLAGELLAR BASAL BODY ROD PROTEIN FLGB"/>
    <property type="match status" value="1"/>
</dbReference>
<keyword evidence="4 6" id="KW-0975">Bacterial flagellum</keyword>
<evidence type="ECO:0000313" key="8">
    <source>
        <dbReference type="EMBL" id="SHK61673.1"/>
    </source>
</evidence>
<dbReference type="Proteomes" id="UP000092605">
    <property type="component" value="Unassembled WGS sequence"/>
</dbReference>
<evidence type="ECO:0000313" key="9">
    <source>
        <dbReference type="Proteomes" id="UP000092605"/>
    </source>
</evidence>
<dbReference type="PIRSF" id="PIRSF002889">
    <property type="entry name" value="Rod_FlgB"/>
    <property type="match status" value="1"/>
</dbReference>
<comment type="function">
    <text evidence="5 6">Structural component of flagellum, the bacterial motility apparatus. Part of the rod structure of flagellar basal body.</text>
</comment>
<dbReference type="RefSeq" id="WP_066069481.1">
    <property type="nucleotide sequence ID" value="NZ_FRBG01000003.1"/>
</dbReference>